<sequence length="452" mass="49576">MASTAFEILLILILLIVGGLLSVAEKAIAGARKSKLREWKEVGNKGAAIALELMESSVPLLLGIRILRTAAGVIASIAGGSQLAASLAQQFHGLPWLSPVADFTAFTLAILAICLVWLLFVEQLPAELATRYPEAIACRSAGIVQALTGMTSPVIRMLTAAANGLLRIVGSQKKPPPPLSKEELGLMIRDTLESENVPPEDFIMIERVIGFEKLTVYDIMIPRPKLTWINLATPHEQVWPKIVGSSQTHFPVWENDRDNLVGVVSVKDCYAQLAAGIEVSFKHLMRPPLLVPVTQRTSVTLELFRSTGTHVAFVLDEFGCVIGMVTLIDLMESIVGDVPTKEELRMLTIRRRDDHSWLIDGTFETDRLGEYLDDFELPANEREEFHTISGYFGVRLGRVPEMADSIEESGWKFEIVGIDGIRADQVIASRIDAKSPVTAKLAKSTSEVATTR</sequence>
<dbReference type="InterPro" id="IPR002550">
    <property type="entry name" value="CNNM"/>
</dbReference>
<dbReference type="SMART" id="SM01091">
    <property type="entry name" value="CorC_HlyC"/>
    <property type="match status" value="1"/>
</dbReference>
<evidence type="ECO:0000256" key="3">
    <source>
        <dbReference type="ARBA" id="ARBA00022737"/>
    </source>
</evidence>
<keyword evidence="3" id="KW-0677">Repeat</keyword>
<dbReference type="InterPro" id="IPR046342">
    <property type="entry name" value="CBS_dom_sf"/>
</dbReference>
<keyword evidence="5 7" id="KW-0129">CBS domain</keyword>
<evidence type="ECO:0000259" key="11">
    <source>
        <dbReference type="PROSITE" id="PS51846"/>
    </source>
</evidence>
<keyword evidence="4 8" id="KW-1133">Transmembrane helix</keyword>
<dbReference type="SUPFAM" id="SSF54631">
    <property type="entry name" value="CBS-domain pair"/>
    <property type="match status" value="1"/>
</dbReference>
<dbReference type="EMBL" id="JAENIJ010000005">
    <property type="protein sequence ID" value="MBK1881769.1"/>
    <property type="molecule type" value="Genomic_DNA"/>
</dbReference>
<evidence type="ECO:0000256" key="1">
    <source>
        <dbReference type="ARBA" id="ARBA00004141"/>
    </source>
</evidence>
<dbReference type="CDD" id="cd04590">
    <property type="entry name" value="CBS_pair_CorC_HlyC_assoc"/>
    <property type="match status" value="1"/>
</dbReference>
<feature type="domain" description="CBS" evidence="10">
    <location>
        <begin position="220"/>
        <end position="279"/>
    </location>
</feature>
<evidence type="ECO:0000256" key="4">
    <source>
        <dbReference type="ARBA" id="ARBA00022989"/>
    </source>
</evidence>
<dbReference type="Pfam" id="PF00571">
    <property type="entry name" value="CBS"/>
    <property type="match status" value="2"/>
</dbReference>
<evidence type="ECO:0000256" key="8">
    <source>
        <dbReference type="PROSITE-ProRule" id="PRU01193"/>
    </source>
</evidence>
<evidence type="ECO:0000256" key="9">
    <source>
        <dbReference type="SAM" id="Phobius"/>
    </source>
</evidence>
<dbReference type="GO" id="GO:0050660">
    <property type="term" value="F:flavin adenine dinucleotide binding"/>
    <property type="evidence" value="ECO:0007669"/>
    <property type="project" value="InterPro"/>
</dbReference>
<comment type="subcellular location">
    <subcellularLocation>
        <location evidence="1">Membrane</location>
        <topology evidence="1">Multi-pass membrane protein</topology>
    </subcellularLocation>
</comment>
<name>A0A934S9D5_9BACT</name>
<dbReference type="SUPFAM" id="SSF56176">
    <property type="entry name" value="FAD-binding/transporter-associated domain-like"/>
    <property type="match status" value="1"/>
</dbReference>
<evidence type="ECO:0000256" key="7">
    <source>
        <dbReference type="PROSITE-ProRule" id="PRU00703"/>
    </source>
</evidence>
<evidence type="ECO:0000259" key="10">
    <source>
        <dbReference type="PROSITE" id="PS51371"/>
    </source>
</evidence>
<evidence type="ECO:0000313" key="13">
    <source>
        <dbReference type="Proteomes" id="UP000603141"/>
    </source>
</evidence>
<dbReference type="Proteomes" id="UP000603141">
    <property type="component" value="Unassembled WGS sequence"/>
</dbReference>
<proteinExistence type="predicted"/>
<dbReference type="InterPro" id="IPR016169">
    <property type="entry name" value="FAD-bd_PCMH_sub2"/>
</dbReference>
<gene>
    <name evidence="12" type="ORF">JIN85_05050</name>
</gene>
<evidence type="ECO:0000256" key="2">
    <source>
        <dbReference type="ARBA" id="ARBA00022692"/>
    </source>
</evidence>
<dbReference type="InterPro" id="IPR000644">
    <property type="entry name" value="CBS_dom"/>
</dbReference>
<dbReference type="Pfam" id="PF01595">
    <property type="entry name" value="CNNM"/>
    <property type="match status" value="1"/>
</dbReference>
<evidence type="ECO:0000256" key="6">
    <source>
        <dbReference type="ARBA" id="ARBA00023136"/>
    </source>
</evidence>
<keyword evidence="13" id="KW-1185">Reference proteome</keyword>
<feature type="domain" description="CNNM transmembrane" evidence="11">
    <location>
        <begin position="1"/>
        <end position="201"/>
    </location>
</feature>
<protein>
    <submittedName>
        <fullName evidence="12">HlyC/CorC family transporter</fullName>
    </submittedName>
</protein>
<dbReference type="RefSeq" id="WP_200268229.1">
    <property type="nucleotide sequence ID" value="NZ_JAENIJ010000005.1"/>
</dbReference>
<dbReference type="PROSITE" id="PS51846">
    <property type="entry name" value="CNNM"/>
    <property type="match status" value="1"/>
</dbReference>
<feature type="transmembrane region" description="Helical" evidence="9">
    <location>
        <begin position="100"/>
        <end position="120"/>
    </location>
</feature>
<dbReference type="InterPro" id="IPR005170">
    <property type="entry name" value="Transptr-assoc_dom"/>
</dbReference>
<dbReference type="PANTHER" id="PTHR22777:SF17">
    <property type="entry name" value="UPF0053 PROTEIN SLL0260"/>
    <property type="match status" value="1"/>
</dbReference>
<comment type="caution">
    <text evidence="12">The sequence shown here is derived from an EMBL/GenBank/DDBJ whole genome shotgun (WGS) entry which is preliminary data.</text>
</comment>
<dbReference type="AlphaFoldDB" id="A0A934S9D5"/>
<dbReference type="Pfam" id="PF03471">
    <property type="entry name" value="CorC_HlyC"/>
    <property type="match status" value="1"/>
</dbReference>
<dbReference type="Gene3D" id="3.30.465.10">
    <property type="match status" value="1"/>
</dbReference>
<dbReference type="InterPro" id="IPR036318">
    <property type="entry name" value="FAD-bd_PCMH-like_sf"/>
</dbReference>
<organism evidence="12 13">
    <name type="scientific">Luteolibacter pohnpeiensis</name>
    <dbReference type="NCBI Taxonomy" id="454153"/>
    <lineage>
        <taxon>Bacteria</taxon>
        <taxon>Pseudomonadati</taxon>
        <taxon>Verrucomicrobiota</taxon>
        <taxon>Verrucomicrobiia</taxon>
        <taxon>Verrucomicrobiales</taxon>
        <taxon>Verrucomicrobiaceae</taxon>
        <taxon>Luteolibacter</taxon>
    </lineage>
</organism>
<feature type="domain" description="CBS" evidence="10">
    <location>
        <begin position="284"/>
        <end position="340"/>
    </location>
</feature>
<reference evidence="12" key="1">
    <citation type="submission" date="2021-01" db="EMBL/GenBank/DDBJ databases">
        <title>Modified the classification status of verrucomicrobia.</title>
        <authorList>
            <person name="Feng X."/>
        </authorList>
    </citation>
    <scope>NUCLEOTIDE SEQUENCE</scope>
    <source>
        <strain evidence="12">KCTC 22041</strain>
    </source>
</reference>
<dbReference type="InterPro" id="IPR044751">
    <property type="entry name" value="Ion_transp-like_CBS"/>
</dbReference>
<dbReference type="PANTHER" id="PTHR22777">
    <property type="entry name" value="HEMOLYSIN-RELATED"/>
    <property type="match status" value="1"/>
</dbReference>
<dbReference type="GO" id="GO:0005886">
    <property type="term" value="C:plasma membrane"/>
    <property type="evidence" value="ECO:0007669"/>
    <property type="project" value="TreeGrafter"/>
</dbReference>
<dbReference type="Gene3D" id="3.10.580.10">
    <property type="entry name" value="CBS-domain"/>
    <property type="match status" value="1"/>
</dbReference>
<keyword evidence="2 8" id="KW-0812">Transmembrane</keyword>
<keyword evidence="6 8" id="KW-0472">Membrane</keyword>
<evidence type="ECO:0000313" key="12">
    <source>
        <dbReference type="EMBL" id="MBK1881769.1"/>
    </source>
</evidence>
<feature type="transmembrane region" description="Helical" evidence="9">
    <location>
        <begin position="66"/>
        <end position="88"/>
    </location>
</feature>
<dbReference type="PROSITE" id="PS51371">
    <property type="entry name" value="CBS"/>
    <property type="match status" value="2"/>
</dbReference>
<evidence type="ECO:0000256" key="5">
    <source>
        <dbReference type="ARBA" id="ARBA00023122"/>
    </source>
</evidence>
<accession>A0A934S9D5</accession>